<sequence length="52" mass="5935">MLKAIGAAGRLDQHCINPVTPEYVKDFKRTHFKTSGTLGQKVSEDSKDKWWD</sequence>
<comment type="caution">
    <text evidence="1">The sequence shown here is derived from an EMBL/GenBank/DDBJ whole genome shotgun (WGS) entry which is preliminary data.</text>
</comment>
<proteinExistence type="predicted"/>
<dbReference type="AlphaFoldDB" id="A0A8J4U5Y4"/>
<dbReference type="EMBL" id="QNUK01000045">
    <property type="protein sequence ID" value="KAF5905389.1"/>
    <property type="molecule type" value="Genomic_DNA"/>
</dbReference>
<gene>
    <name evidence="1" type="ORF">DAT39_004874</name>
</gene>
<protein>
    <submittedName>
        <fullName evidence="1">Uncharacterized protein</fullName>
    </submittedName>
</protein>
<accession>A0A8J4U5Y4</accession>
<evidence type="ECO:0000313" key="2">
    <source>
        <dbReference type="Proteomes" id="UP000727407"/>
    </source>
</evidence>
<reference evidence="1" key="1">
    <citation type="submission" date="2020-07" db="EMBL/GenBank/DDBJ databases">
        <title>Clarias magur genome sequencing, assembly and annotation.</title>
        <authorList>
            <person name="Kushwaha B."/>
            <person name="Kumar R."/>
            <person name="Das P."/>
            <person name="Joshi C.G."/>
            <person name="Kumar D."/>
            <person name="Nagpure N.S."/>
            <person name="Pandey M."/>
            <person name="Agarwal S."/>
            <person name="Srivastava S."/>
            <person name="Singh M."/>
            <person name="Sahoo L."/>
            <person name="Jayasankar P."/>
            <person name="Meher P.K."/>
            <person name="Koringa P.G."/>
            <person name="Iquebal M.A."/>
            <person name="Das S.P."/>
            <person name="Bit A."/>
            <person name="Patnaik S."/>
            <person name="Patel N."/>
            <person name="Shah T.M."/>
            <person name="Hinsu A."/>
            <person name="Jena J.K."/>
        </authorList>
    </citation>
    <scope>NUCLEOTIDE SEQUENCE</scope>
    <source>
        <strain evidence="1">CIFAMagur01</strain>
        <tissue evidence="1">Testis</tissue>
    </source>
</reference>
<organism evidence="1 2">
    <name type="scientific">Clarias magur</name>
    <name type="common">Asian catfish</name>
    <name type="synonym">Macropteronotus magur</name>
    <dbReference type="NCBI Taxonomy" id="1594786"/>
    <lineage>
        <taxon>Eukaryota</taxon>
        <taxon>Metazoa</taxon>
        <taxon>Chordata</taxon>
        <taxon>Craniata</taxon>
        <taxon>Vertebrata</taxon>
        <taxon>Euteleostomi</taxon>
        <taxon>Actinopterygii</taxon>
        <taxon>Neopterygii</taxon>
        <taxon>Teleostei</taxon>
        <taxon>Ostariophysi</taxon>
        <taxon>Siluriformes</taxon>
        <taxon>Clariidae</taxon>
        <taxon>Clarias</taxon>
    </lineage>
</organism>
<keyword evidence="2" id="KW-1185">Reference proteome</keyword>
<name>A0A8J4U5Y4_CLAMG</name>
<feature type="non-terminal residue" evidence="1">
    <location>
        <position position="1"/>
    </location>
</feature>
<dbReference type="Proteomes" id="UP000727407">
    <property type="component" value="Unassembled WGS sequence"/>
</dbReference>
<evidence type="ECO:0000313" key="1">
    <source>
        <dbReference type="EMBL" id="KAF5905389.1"/>
    </source>
</evidence>